<dbReference type="EMBL" id="CP093343">
    <property type="protein sequence ID" value="WOG85217.1"/>
    <property type="molecule type" value="Genomic_DNA"/>
</dbReference>
<evidence type="ECO:0000313" key="13">
    <source>
        <dbReference type="EMBL" id="WOG85217.1"/>
    </source>
</evidence>
<evidence type="ECO:0000256" key="8">
    <source>
        <dbReference type="PROSITE-ProRule" id="PRU01002"/>
    </source>
</evidence>
<gene>
    <name evidence="13" type="ORF">DCAR_0104405</name>
</gene>
<keyword evidence="5" id="KW-0804">Transcription</keyword>
<dbReference type="SUPFAM" id="SSF51197">
    <property type="entry name" value="Clavaminate synthase-like"/>
    <property type="match status" value="1"/>
</dbReference>
<dbReference type="SMART" id="SM00558">
    <property type="entry name" value="JmjC"/>
    <property type="match status" value="1"/>
</dbReference>
<dbReference type="Pfam" id="PF10497">
    <property type="entry name" value="zf-4CXXC_R1"/>
    <property type="match status" value="1"/>
</dbReference>
<comment type="subcellular location">
    <subcellularLocation>
        <location evidence="1">Nucleus</location>
    </subcellularLocation>
</comment>
<evidence type="ECO:0000256" key="6">
    <source>
        <dbReference type="ARBA" id="ARBA00023242"/>
    </source>
</evidence>
<evidence type="ECO:0000256" key="7">
    <source>
        <dbReference type="PROSITE-ProRule" id="PRU00175"/>
    </source>
</evidence>
<proteinExistence type="inferred from homology"/>
<evidence type="ECO:0000259" key="12">
    <source>
        <dbReference type="PROSITE" id="PS51667"/>
    </source>
</evidence>
<keyword evidence="3" id="KW-0479">Metal-binding</keyword>
<dbReference type="GO" id="GO:0032454">
    <property type="term" value="F:histone H3K9 demethylase activity"/>
    <property type="evidence" value="ECO:0007669"/>
    <property type="project" value="InterPro"/>
</dbReference>
<evidence type="ECO:0000256" key="5">
    <source>
        <dbReference type="ARBA" id="ARBA00023163"/>
    </source>
</evidence>
<dbReference type="GO" id="GO:0008270">
    <property type="term" value="F:zinc ion binding"/>
    <property type="evidence" value="ECO:0007669"/>
    <property type="project" value="UniProtKB-KW"/>
</dbReference>
<feature type="compositionally biased region" description="Basic and acidic residues" evidence="9">
    <location>
        <begin position="128"/>
        <end position="137"/>
    </location>
</feature>
<keyword evidence="7" id="KW-0863">Zinc-finger</keyword>
<sequence>MDYTRSPPGNGDDASGIADDLRCKRSDGKQWRCTALSMPDKTVCEKHYIQAKKRAANSAMRASLKKAKRNSLGESDIYLESKSDDMESPIVSSKLGDYSGTVSGRKYNEKYEENFRSYGTPLSAMESSRSRSEKNFEDSPTLESFDASSDTSDDTAGQTCHQCRQNDREVIWCLRCDRRGYCDSCISTWYSNFTVEDIQSGCPACRGTCNCKACLRNDNLIKVKIREIPIKEKLEYLYCLLSSVLPVAKRIHREQCSEVEFEKKLRGNEIDLPRMKLNADEQMCCDLCRNPIIDYHRHCMNCSYDVCLSCCQDLRDLSMVDTKVKVEIELTGENSDKEAIAMSEQVKPSRNRLVDKFSDWRANRDGSVPCPPKEYGGCGCAALTLKRIFKMNWVAKLVKNVEEMVNGCKIHDTLSRQEAEHNTRLFQFAHRDDENDNYLYCPSSKDVRAEGIGDFRKHWVRGEPVIIKEVIDISSTPNWDPMVIWRGIRETGEEKTRNDTRNVKALDCLEWSEVDIELGEFIKGYHDGRFHENGWPQMLKLKNWPSPSSLEEFLMYQRPEIISILPLLEYIHSKWGLLNVAAKLPHYSLQNDVGPKIFISYGTYEELDRGNSVNNLRYNLRDMVYLLVHTCEVKLKGSEKTAIEPIQNDFEEHDANKLNNDPPLSLSKEDSPKLSPGEHENQAKQEGSLDLAKEEGTDSVATSMAEKEIVNCEDLNGDAKNSCKKSCPGAIWDVFRRRDVSKLLEFIKVHWKEFGRPDELTNDSVPRPLYDGVIYLNSYHKRKLKEELGVEPWSFEQHLGQAVFLPAGCPFQVRNLQSTVQLGLDFLWPESLQEATRLAEDIRGLPNNHNVKQHILEVGKISLYAASSAIKEVQKLVLDPKVGAEIGFEDPNLTALVSENLDKVTKRRQVA</sequence>
<evidence type="ECO:0000256" key="4">
    <source>
        <dbReference type="ARBA" id="ARBA00023015"/>
    </source>
</evidence>
<evidence type="ECO:0000256" key="3">
    <source>
        <dbReference type="ARBA" id="ARBA00022723"/>
    </source>
</evidence>
<organism evidence="13 14">
    <name type="scientific">Daucus carota subsp. sativus</name>
    <name type="common">Carrot</name>
    <dbReference type="NCBI Taxonomy" id="79200"/>
    <lineage>
        <taxon>Eukaryota</taxon>
        <taxon>Viridiplantae</taxon>
        <taxon>Streptophyta</taxon>
        <taxon>Embryophyta</taxon>
        <taxon>Tracheophyta</taxon>
        <taxon>Spermatophyta</taxon>
        <taxon>Magnoliopsida</taxon>
        <taxon>eudicotyledons</taxon>
        <taxon>Gunneridae</taxon>
        <taxon>Pentapetalae</taxon>
        <taxon>asterids</taxon>
        <taxon>campanulids</taxon>
        <taxon>Apiales</taxon>
        <taxon>Apiaceae</taxon>
        <taxon>Apioideae</taxon>
        <taxon>Scandiceae</taxon>
        <taxon>Daucinae</taxon>
        <taxon>Daucus</taxon>
        <taxon>Daucus sect. Daucus</taxon>
    </lineage>
</organism>
<feature type="compositionally biased region" description="Low complexity" evidence="9">
    <location>
        <begin position="144"/>
        <end position="154"/>
    </location>
</feature>
<dbReference type="PANTHER" id="PTHR12549">
    <property type="entry name" value="JMJC DOMAIN-CONTAINING HISTONE DEMETHYLATION PROTEIN"/>
    <property type="match status" value="1"/>
</dbReference>
<feature type="region of interest" description="Disordered" evidence="9">
    <location>
        <begin position="647"/>
        <end position="698"/>
    </location>
</feature>
<dbReference type="InterPro" id="IPR018866">
    <property type="entry name" value="Znf-4CXXC_R1"/>
</dbReference>
<dbReference type="AlphaFoldDB" id="A0AAF1ALT3"/>
<dbReference type="GO" id="GO:0031490">
    <property type="term" value="F:chromatin DNA binding"/>
    <property type="evidence" value="ECO:0007669"/>
    <property type="project" value="TreeGrafter"/>
</dbReference>
<feature type="domain" description="JmjC" evidence="11">
    <location>
        <begin position="573"/>
        <end position="843"/>
    </location>
</feature>
<comment type="similarity">
    <text evidence="2">Belongs to the JARID1 histone demethylase family.</text>
</comment>
<dbReference type="InterPro" id="IPR045109">
    <property type="entry name" value="LSDs-like"/>
</dbReference>
<keyword evidence="14" id="KW-1185">Reference proteome</keyword>
<evidence type="ECO:0000256" key="2">
    <source>
        <dbReference type="ARBA" id="ARBA00006801"/>
    </source>
</evidence>
<dbReference type="PROSITE" id="PS51184">
    <property type="entry name" value="JMJC"/>
    <property type="match status" value="1"/>
</dbReference>
<dbReference type="Pfam" id="PF02373">
    <property type="entry name" value="JmjC"/>
    <property type="match status" value="1"/>
</dbReference>
<evidence type="ECO:0000256" key="1">
    <source>
        <dbReference type="ARBA" id="ARBA00004123"/>
    </source>
</evidence>
<protein>
    <recommendedName>
        <fullName evidence="15">JmjC domain-containing protein</fullName>
    </recommendedName>
</protein>
<dbReference type="PROSITE" id="PS51667">
    <property type="entry name" value="WRC"/>
    <property type="match status" value="1"/>
</dbReference>
<evidence type="ECO:0000259" key="11">
    <source>
        <dbReference type="PROSITE" id="PS51184"/>
    </source>
</evidence>
<dbReference type="InterPro" id="IPR003347">
    <property type="entry name" value="JmjC_dom"/>
</dbReference>
<dbReference type="GO" id="GO:0000118">
    <property type="term" value="C:histone deacetylase complex"/>
    <property type="evidence" value="ECO:0007669"/>
    <property type="project" value="TreeGrafter"/>
</dbReference>
<reference evidence="13" key="1">
    <citation type="journal article" date="2016" name="Nat. Genet.">
        <title>A high-quality carrot genome assembly provides new insights into carotenoid accumulation and asterid genome evolution.</title>
        <authorList>
            <person name="Iorizzo M."/>
            <person name="Ellison S."/>
            <person name="Senalik D."/>
            <person name="Zeng P."/>
            <person name="Satapoomin P."/>
            <person name="Huang J."/>
            <person name="Bowman M."/>
            <person name="Iovene M."/>
            <person name="Sanseverino W."/>
            <person name="Cavagnaro P."/>
            <person name="Yildiz M."/>
            <person name="Macko-Podgorni A."/>
            <person name="Moranska E."/>
            <person name="Grzebelus E."/>
            <person name="Grzebelus D."/>
            <person name="Ashrafi H."/>
            <person name="Zheng Z."/>
            <person name="Cheng S."/>
            <person name="Spooner D."/>
            <person name="Van Deynze A."/>
            <person name="Simon P."/>
        </authorList>
    </citation>
    <scope>NUCLEOTIDE SEQUENCE</scope>
    <source>
        <tissue evidence="13">Leaf</tissue>
    </source>
</reference>
<dbReference type="Proteomes" id="UP000077755">
    <property type="component" value="Chromosome 1"/>
</dbReference>
<dbReference type="PANTHER" id="PTHR12549:SF17">
    <property type="entry name" value="E3 UBIQUITIN-PROTEIN LIGASE JMJ24"/>
    <property type="match status" value="1"/>
</dbReference>
<dbReference type="PROSITE" id="PS50089">
    <property type="entry name" value="ZF_RING_2"/>
    <property type="match status" value="1"/>
</dbReference>
<evidence type="ECO:0000313" key="14">
    <source>
        <dbReference type="Proteomes" id="UP000077755"/>
    </source>
</evidence>
<keyword evidence="4" id="KW-0805">Transcription regulation</keyword>
<dbReference type="Pfam" id="PF08879">
    <property type="entry name" value="WRC"/>
    <property type="match status" value="1"/>
</dbReference>
<accession>A0AAF1ALT3</accession>
<name>A0AAF1ALT3_DAUCS</name>
<feature type="region of interest" description="Disordered" evidence="9">
    <location>
        <begin position="122"/>
        <end position="154"/>
    </location>
</feature>
<keyword evidence="7" id="KW-0862">Zinc</keyword>
<dbReference type="Gene3D" id="2.60.120.650">
    <property type="entry name" value="Cupin"/>
    <property type="match status" value="1"/>
</dbReference>
<dbReference type="GO" id="GO:0003712">
    <property type="term" value="F:transcription coregulator activity"/>
    <property type="evidence" value="ECO:0007669"/>
    <property type="project" value="TreeGrafter"/>
</dbReference>
<feature type="domain" description="RING-type" evidence="10">
    <location>
        <begin position="160"/>
        <end position="206"/>
    </location>
</feature>
<keyword evidence="6" id="KW-0539">Nucleus</keyword>
<comment type="caution">
    <text evidence="8">Lacks conserved residue(s) required for the propagation of feature annotation.</text>
</comment>
<dbReference type="KEGG" id="dcr:108204753"/>
<dbReference type="InterPro" id="IPR014977">
    <property type="entry name" value="WRC_dom"/>
</dbReference>
<dbReference type="GO" id="GO:0006357">
    <property type="term" value="P:regulation of transcription by RNA polymerase II"/>
    <property type="evidence" value="ECO:0007669"/>
    <property type="project" value="TreeGrafter"/>
</dbReference>
<feature type="domain" description="WRC" evidence="12">
    <location>
        <begin position="17"/>
        <end position="61"/>
    </location>
</feature>
<evidence type="ECO:0000256" key="9">
    <source>
        <dbReference type="SAM" id="MobiDB-lite"/>
    </source>
</evidence>
<reference evidence="13" key="2">
    <citation type="submission" date="2022-03" db="EMBL/GenBank/DDBJ databases">
        <title>Draft title - Genomic analysis of global carrot germplasm unveils the trajectory of domestication and the origin of high carotenoid orange carrot.</title>
        <authorList>
            <person name="Iorizzo M."/>
            <person name="Ellison S."/>
            <person name="Senalik D."/>
            <person name="Macko-Podgorni A."/>
            <person name="Grzebelus D."/>
            <person name="Bostan H."/>
            <person name="Rolling W."/>
            <person name="Curaba J."/>
            <person name="Simon P."/>
        </authorList>
    </citation>
    <scope>NUCLEOTIDE SEQUENCE</scope>
    <source>
        <tissue evidence="13">Leaf</tissue>
    </source>
</reference>
<dbReference type="InterPro" id="IPR001841">
    <property type="entry name" value="Znf_RING"/>
</dbReference>
<evidence type="ECO:0000259" key="10">
    <source>
        <dbReference type="PROSITE" id="PS50089"/>
    </source>
</evidence>
<evidence type="ECO:0008006" key="15">
    <source>
        <dbReference type="Google" id="ProtNLM"/>
    </source>
</evidence>
<feature type="compositionally biased region" description="Basic and acidic residues" evidence="9">
    <location>
        <begin position="667"/>
        <end position="683"/>
    </location>
</feature>
<dbReference type="GO" id="GO:0000785">
    <property type="term" value="C:chromatin"/>
    <property type="evidence" value="ECO:0007669"/>
    <property type="project" value="TreeGrafter"/>
</dbReference>